<gene>
    <name evidence="2" type="ORF">BQ4739_LOCUS4527</name>
</gene>
<proteinExistence type="predicted"/>
<sequence length="320" mass="34101">MYSGAAGSSSSGSSSSSSYGSRSGGLSDALAKQMCGDIMVASKDLITLALLMVKMDTFMGGSCRKCHSFLANPAVPAFALQLLATRCLLLHEQHMEHLRLPQQEWLRAWRLGRRMRRDLLLLPSPQVEQLLPGDAFVAAANASGSTADIKSAVAETAHLVESLDVSVSSSSNSSSSSSSPVLSAAALRLSVHLLLRAAALWQKHYHSLTEQQQALLKLGGAAVNGAAREELKQARHKMSSAENLLLRCNQLLHKQMRLLWRSGQWQPQMQLLPQLGGHVLLQGLSLAVRQPGQSAARGAEGRQAHECVAASGDGAAGGKR</sequence>
<keyword evidence="3" id="KW-1185">Reference proteome</keyword>
<accession>A0A383VGC9</accession>
<organism evidence="2 3">
    <name type="scientific">Tetradesmus obliquus</name>
    <name type="common">Green alga</name>
    <name type="synonym">Acutodesmus obliquus</name>
    <dbReference type="NCBI Taxonomy" id="3088"/>
    <lineage>
        <taxon>Eukaryota</taxon>
        <taxon>Viridiplantae</taxon>
        <taxon>Chlorophyta</taxon>
        <taxon>core chlorophytes</taxon>
        <taxon>Chlorophyceae</taxon>
        <taxon>CS clade</taxon>
        <taxon>Sphaeropleales</taxon>
        <taxon>Scenedesmaceae</taxon>
        <taxon>Tetradesmus</taxon>
    </lineage>
</organism>
<name>A0A383VGC9_TETOB</name>
<dbReference type="AlphaFoldDB" id="A0A383VGC9"/>
<evidence type="ECO:0000256" key="1">
    <source>
        <dbReference type="SAM" id="MobiDB-lite"/>
    </source>
</evidence>
<evidence type="ECO:0000313" key="2">
    <source>
        <dbReference type="EMBL" id="SZX63993.1"/>
    </source>
</evidence>
<reference evidence="2 3" key="1">
    <citation type="submission" date="2016-10" db="EMBL/GenBank/DDBJ databases">
        <authorList>
            <person name="Cai Z."/>
        </authorList>
    </citation>
    <scope>NUCLEOTIDE SEQUENCE [LARGE SCALE GENOMIC DNA]</scope>
</reference>
<dbReference type="Proteomes" id="UP000256970">
    <property type="component" value="Unassembled WGS sequence"/>
</dbReference>
<dbReference type="EMBL" id="FNXT01000363">
    <property type="protein sequence ID" value="SZX63993.1"/>
    <property type="molecule type" value="Genomic_DNA"/>
</dbReference>
<protein>
    <submittedName>
        <fullName evidence="2">Uncharacterized protein</fullName>
    </submittedName>
</protein>
<feature type="region of interest" description="Disordered" evidence="1">
    <location>
        <begin position="1"/>
        <end position="20"/>
    </location>
</feature>
<evidence type="ECO:0000313" key="3">
    <source>
        <dbReference type="Proteomes" id="UP000256970"/>
    </source>
</evidence>